<dbReference type="EMBL" id="LR862148">
    <property type="protein sequence ID" value="CAD1830673.1"/>
    <property type="molecule type" value="Genomic_DNA"/>
</dbReference>
<accession>A0A6V7PJ42</accession>
<name>A0A6V7PJ42_ANACO</name>
<reference evidence="2" key="1">
    <citation type="submission" date="2020-07" db="EMBL/GenBank/DDBJ databases">
        <authorList>
            <person name="Lin J."/>
        </authorList>
    </citation>
    <scope>NUCLEOTIDE SEQUENCE</scope>
</reference>
<dbReference type="AlphaFoldDB" id="A0A6V7PJ42"/>
<proteinExistence type="predicted"/>
<feature type="region of interest" description="Disordered" evidence="1">
    <location>
        <begin position="53"/>
        <end position="104"/>
    </location>
</feature>
<protein>
    <submittedName>
        <fullName evidence="2">Uncharacterized protein</fullName>
    </submittedName>
</protein>
<organism evidence="2">
    <name type="scientific">Ananas comosus var. bracteatus</name>
    <name type="common">red pineapple</name>
    <dbReference type="NCBI Taxonomy" id="296719"/>
    <lineage>
        <taxon>Eukaryota</taxon>
        <taxon>Viridiplantae</taxon>
        <taxon>Streptophyta</taxon>
        <taxon>Embryophyta</taxon>
        <taxon>Tracheophyta</taxon>
        <taxon>Spermatophyta</taxon>
        <taxon>Magnoliopsida</taxon>
        <taxon>Liliopsida</taxon>
        <taxon>Poales</taxon>
        <taxon>Bromeliaceae</taxon>
        <taxon>Bromelioideae</taxon>
        <taxon>Ananas</taxon>
    </lineage>
</organism>
<evidence type="ECO:0000313" key="2">
    <source>
        <dbReference type="EMBL" id="CAD1830673.1"/>
    </source>
</evidence>
<feature type="compositionally biased region" description="Low complexity" evidence="1">
    <location>
        <begin position="72"/>
        <end position="84"/>
    </location>
</feature>
<evidence type="ECO:0000256" key="1">
    <source>
        <dbReference type="SAM" id="MobiDB-lite"/>
    </source>
</evidence>
<gene>
    <name evidence="2" type="ORF">CB5_LOCUS13884</name>
</gene>
<feature type="compositionally biased region" description="Polar residues" evidence="1">
    <location>
        <begin position="85"/>
        <end position="96"/>
    </location>
</feature>
<feature type="compositionally biased region" description="Basic and acidic residues" evidence="1">
    <location>
        <begin position="53"/>
        <end position="69"/>
    </location>
</feature>
<sequence>MDYERIEKPLSHGGGFSPKKLRAMLLGMEKKKSTGDEVDSKFSLRSELDHAEIDDERRGSHSDEFKDVDMVSSLSECSTSLDSTNPQNPRNRTTIPHQCYETKS</sequence>